<accession>A0A6H9YUN4</accession>
<keyword evidence="1" id="KW-0732">Signal</keyword>
<evidence type="ECO:0000313" key="3">
    <source>
        <dbReference type="Proteomes" id="UP000468735"/>
    </source>
</evidence>
<protein>
    <recommendedName>
        <fullName evidence="4">Peptidase inhibitor family I36 protein</fullName>
    </recommendedName>
</protein>
<feature type="signal peptide" evidence="1">
    <location>
        <begin position="1"/>
        <end position="35"/>
    </location>
</feature>
<keyword evidence="3" id="KW-1185">Reference proteome</keyword>
<dbReference type="Proteomes" id="UP000468735">
    <property type="component" value="Unassembled WGS sequence"/>
</dbReference>
<evidence type="ECO:0000256" key="1">
    <source>
        <dbReference type="SAM" id="SignalP"/>
    </source>
</evidence>
<reference evidence="2 3" key="1">
    <citation type="submission" date="2019-09" db="EMBL/GenBank/DDBJ databases">
        <title>Actinomadura physcomitrii sp. nov., a novel actinomycete isolated from moss [Physcomitrium sphaericum (Ludw) Fuernr].</title>
        <authorList>
            <person name="Zhuang X."/>
            <person name="Liu C."/>
        </authorList>
    </citation>
    <scope>NUCLEOTIDE SEQUENCE [LARGE SCALE GENOMIC DNA]</scope>
    <source>
        <strain evidence="2 3">HMC1</strain>
    </source>
</reference>
<evidence type="ECO:0008006" key="4">
    <source>
        <dbReference type="Google" id="ProtNLM"/>
    </source>
</evidence>
<dbReference type="EMBL" id="WBMT01000003">
    <property type="protein sequence ID" value="KAB2350759.1"/>
    <property type="molecule type" value="Genomic_DNA"/>
</dbReference>
<proteinExistence type="predicted"/>
<feature type="chain" id="PRO_5026326026" description="Peptidase inhibitor family I36 protein" evidence="1">
    <location>
        <begin position="36"/>
        <end position="143"/>
    </location>
</feature>
<dbReference type="AlphaFoldDB" id="A0A6H9YUN4"/>
<name>A0A6H9YUN4_9ACTN</name>
<gene>
    <name evidence="2" type="ORF">F8566_07190</name>
</gene>
<comment type="caution">
    <text evidence="2">The sequence shown here is derived from an EMBL/GenBank/DDBJ whole genome shotgun (WGS) entry which is preliminary data.</text>
</comment>
<sequence>MPGFSTGVTAKTMRGVVLGALAIGAVLVAAPPASASHRCDREQEICYWRLAGYTGGSRAFTLEDATYANDYYDNLSPTKSLNETTSSYVNYHITKSYRVCQRVNQAFCTKSLYPMSAASDLRDKLWYDGIDMDNSISSHVVWD</sequence>
<dbReference type="RefSeq" id="WP_151559159.1">
    <property type="nucleotide sequence ID" value="NZ_WBMT01000003.1"/>
</dbReference>
<evidence type="ECO:0000313" key="2">
    <source>
        <dbReference type="EMBL" id="KAB2350759.1"/>
    </source>
</evidence>
<organism evidence="2 3">
    <name type="scientific">Actinomadura rudentiformis</name>
    <dbReference type="NCBI Taxonomy" id="359158"/>
    <lineage>
        <taxon>Bacteria</taxon>
        <taxon>Bacillati</taxon>
        <taxon>Actinomycetota</taxon>
        <taxon>Actinomycetes</taxon>
        <taxon>Streptosporangiales</taxon>
        <taxon>Thermomonosporaceae</taxon>
        <taxon>Actinomadura</taxon>
    </lineage>
</organism>